<dbReference type="Proteomes" id="UP000028933">
    <property type="component" value="Chromosome"/>
</dbReference>
<reference evidence="1" key="2">
    <citation type="journal article" date="2015" name="Genome Biol. Evol.">
        <title>Complete Genome Sequence and Transcriptomic Analysis of the Novel Pathogen Elizabethkingia anophelis in Response to Oxidative Stress.</title>
        <authorList>
            <person name="Li Y."/>
            <person name="Liu Y."/>
            <person name="Chew S.C."/>
            <person name="Tay M."/>
            <person name="Salido M.M."/>
            <person name="Teo J."/>
            <person name="Lauro F.M."/>
            <person name="Givskov M."/>
            <person name="Yang L."/>
        </authorList>
    </citation>
    <scope>NUCLEOTIDE SEQUENCE</scope>
    <source>
        <strain evidence="1">NUHP1</strain>
    </source>
</reference>
<dbReference type="EMBL" id="CP007547">
    <property type="protein sequence ID" value="AIL46886.1"/>
    <property type="molecule type" value="Genomic_DNA"/>
</dbReference>
<evidence type="ECO:0000313" key="1">
    <source>
        <dbReference type="EMBL" id="AIL46886.1"/>
    </source>
</evidence>
<protein>
    <submittedName>
        <fullName evidence="1">Uncharacterized protein</fullName>
    </submittedName>
</protein>
<reference evidence="1" key="1">
    <citation type="journal article" date="2013" name="Lancet">
        <title>First case of E anophelis outbreak in an intensive-care unit.</title>
        <authorList>
            <person name="Teo J."/>
            <person name="Tan S.Y."/>
            <person name="Tay M."/>
            <person name="Ding Y."/>
            <person name="Kjelleberg S."/>
            <person name="Givskov M."/>
            <person name="Lin R.T."/>
            <person name="Yang L."/>
        </authorList>
    </citation>
    <scope>NUCLEOTIDE SEQUENCE [LARGE SCALE GENOMIC DNA]</scope>
    <source>
        <strain evidence="1">NUHP1</strain>
    </source>
</reference>
<proteinExistence type="predicted"/>
<dbReference type="AlphaFoldDB" id="A0A077EGX2"/>
<dbReference type="HOGENOM" id="CLU_3042997_0_0_10"/>
<accession>A0A077EGX2</accession>
<organism evidence="1 2">
    <name type="scientific">Elizabethkingia anophelis NUHP1</name>
    <dbReference type="NCBI Taxonomy" id="1338011"/>
    <lineage>
        <taxon>Bacteria</taxon>
        <taxon>Pseudomonadati</taxon>
        <taxon>Bacteroidota</taxon>
        <taxon>Flavobacteriia</taxon>
        <taxon>Flavobacteriales</taxon>
        <taxon>Weeksellaceae</taxon>
        <taxon>Elizabethkingia</taxon>
    </lineage>
</organism>
<dbReference type="KEGG" id="eao:BD94_3111"/>
<evidence type="ECO:0000313" key="2">
    <source>
        <dbReference type="Proteomes" id="UP000028933"/>
    </source>
</evidence>
<dbReference type="STRING" id="1338011.BD94_3111"/>
<gene>
    <name evidence="1" type="ORF">BD94_3111</name>
</gene>
<name>A0A077EGX2_9FLAO</name>
<sequence length="54" mass="6415">MLEDSISPEYLFSDILVFTQITMMKIQSFTNERYLDQGSKNHSDKRSKTLDHQF</sequence>